<evidence type="ECO:0000313" key="2">
    <source>
        <dbReference type="Proteomes" id="UP000789572"/>
    </source>
</evidence>
<organism evidence="1 2">
    <name type="scientific">Paraglomus occultum</name>
    <dbReference type="NCBI Taxonomy" id="144539"/>
    <lineage>
        <taxon>Eukaryota</taxon>
        <taxon>Fungi</taxon>
        <taxon>Fungi incertae sedis</taxon>
        <taxon>Mucoromycota</taxon>
        <taxon>Glomeromycotina</taxon>
        <taxon>Glomeromycetes</taxon>
        <taxon>Paraglomerales</taxon>
        <taxon>Paraglomeraceae</taxon>
        <taxon>Paraglomus</taxon>
    </lineage>
</organism>
<name>A0A9N9EEF1_9GLOM</name>
<feature type="non-terminal residue" evidence="1">
    <location>
        <position position="122"/>
    </location>
</feature>
<dbReference type="AlphaFoldDB" id="A0A9N9EEF1"/>
<dbReference type="OrthoDB" id="2349538at2759"/>
<dbReference type="Proteomes" id="UP000789572">
    <property type="component" value="Unassembled WGS sequence"/>
</dbReference>
<protein>
    <submittedName>
        <fullName evidence="1">1932_t:CDS:1</fullName>
    </submittedName>
</protein>
<comment type="caution">
    <text evidence="1">The sequence shown here is derived from an EMBL/GenBank/DDBJ whole genome shotgun (WGS) entry which is preliminary data.</text>
</comment>
<gene>
    <name evidence="1" type="ORF">POCULU_LOCUS11098</name>
</gene>
<accession>A0A9N9EEF1</accession>
<reference evidence="1" key="1">
    <citation type="submission" date="2021-06" db="EMBL/GenBank/DDBJ databases">
        <authorList>
            <person name="Kallberg Y."/>
            <person name="Tangrot J."/>
            <person name="Rosling A."/>
        </authorList>
    </citation>
    <scope>NUCLEOTIDE SEQUENCE</scope>
    <source>
        <strain evidence="1">IA702</strain>
    </source>
</reference>
<sequence>VHNNRGKTVIDTSGRYNKPKYKLPSLETVVDAKVLPLAWNTNFPPKADKYCDREGCESSHAFEGIVNNSRIFQNSISCLRELVLEEDDTEVNVDEEDDNERVTLDTSINLTLSNLLSSFNDL</sequence>
<evidence type="ECO:0000313" key="1">
    <source>
        <dbReference type="EMBL" id="CAG8673412.1"/>
    </source>
</evidence>
<proteinExistence type="predicted"/>
<dbReference type="EMBL" id="CAJVPJ010007088">
    <property type="protein sequence ID" value="CAG8673412.1"/>
    <property type="molecule type" value="Genomic_DNA"/>
</dbReference>
<keyword evidence="2" id="KW-1185">Reference proteome</keyword>